<dbReference type="NCBIfam" id="TIGR03216">
    <property type="entry name" value="OH_muco_semi_DH"/>
    <property type="match status" value="1"/>
</dbReference>
<evidence type="ECO:0000313" key="8">
    <source>
        <dbReference type="Proteomes" id="UP001321506"/>
    </source>
</evidence>
<dbReference type="InterPro" id="IPR016163">
    <property type="entry name" value="Ald_DH_C"/>
</dbReference>
<evidence type="ECO:0000259" key="6">
    <source>
        <dbReference type="Pfam" id="PF00171"/>
    </source>
</evidence>
<dbReference type="InterPro" id="IPR016161">
    <property type="entry name" value="Ald_DH/histidinol_DH"/>
</dbReference>
<dbReference type="InterPro" id="IPR015590">
    <property type="entry name" value="Aldehyde_DH_dom"/>
</dbReference>
<evidence type="ECO:0000256" key="2">
    <source>
        <dbReference type="ARBA" id="ARBA00023002"/>
    </source>
</evidence>
<dbReference type="SUPFAM" id="SSF53720">
    <property type="entry name" value="ALDH-like"/>
    <property type="match status" value="1"/>
</dbReference>
<gene>
    <name evidence="7" type="ORF">QF206_08675</name>
</gene>
<dbReference type="InterPro" id="IPR029510">
    <property type="entry name" value="Ald_DH_CS_GLU"/>
</dbReference>
<dbReference type="InterPro" id="IPR016162">
    <property type="entry name" value="Ald_DH_N"/>
</dbReference>
<comment type="similarity">
    <text evidence="1 5">Belongs to the aldehyde dehydrogenase family.</text>
</comment>
<dbReference type="Gene3D" id="3.40.309.10">
    <property type="entry name" value="Aldehyde Dehydrogenase, Chain A, domain 2"/>
    <property type="match status" value="1"/>
</dbReference>
<dbReference type="PROSITE" id="PS00070">
    <property type="entry name" value="ALDEHYDE_DEHYDR_CYS"/>
    <property type="match status" value="1"/>
</dbReference>
<evidence type="ECO:0000256" key="1">
    <source>
        <dbReference type="ARBA" id="ARBA00009986"/>
    </source>
</evidence>
<keyword evidence="8" id="KW-1185">Reference proteome</keyword>
<dbReference type="InterPro" id="IPR016160">
    <property type="entry name" value="Ald_DH_CS_CYS"/>
</dbReference>
<dbReference type="PANTHER" id="PTHR43720:SF2">
    <property type="entry name" value="2-AMINOMUCONIC SEMIALDEHYDE DEHYDROGENASE"/>
    <property type="match status" value="1"/>
</dbReference>
<organism evidence="7 8">
    <name type="scientific">Ruicaihuangia caeni</name>
    <dbReference type="NCBI Taxonomy" id="3042517"/>
    <lineage>
        <taxon>Bacteria</taxon>
        <taxon>Bacillati</taxon>
        <taxon>Actinomycetota</taxon>
        <taxon>Actinomycetes</taxon>
        <taxon>Micrococcales</taxon>
        <taxon>Microbacteriaceae</taxon>
        <taxon>Ruicaihuangia</taxon>
    </lineage>
</organism>
<evidence type="ECO:0000256" key="5">
    <source>
        <dbReference type="RuleBase" id="RU003345"/>
    </source>
</evidence>
<comment type="caution">
    <text evidence="7">The sequence shown here is derived from an EMBL/GenBank/DDBJ whole genome shotgun (WGS) entry which is preliminary data.</text>
</comment>
<evidence type="ECO:0000256" key="3">
    <source>
        <dbReference type="ARBA" id="ARBA00023027"/>
    </source>
</evidence>
<feature type="active site" evidence="4">
    <location>
        <position position="260"/>
    </location>
</feature>
<evidence type="ECO:0000256" key="4">
    <source>
        <dbReference type="PROSITE-ProRule" id="PRU10007"/>
    </source>
</evidence>
<dbReference type="InterPro" id="IPR017628">
    <property type="entry name" value="OHmuconic_semiald_DH"/>
</dbReference>
<dbReference type="Pfam" id="PF00171">
    <property type="entry name" value="Aldedh"/>
    <property type="match status" value="1"/>
</dbReference>
<accession>A0AAW6T9K3</accession>
<dbReference type="PANTHER" id="PTHR43720">
    <property type="entry name" value="2-AMINOMUCONIC SEMIALDEHYDE DEHYDROGENASE"/>
    <property type="match status" value="1"/>
</dbReference>
<proteinExistence type="inferred from homology"/>
<dbReference type="PROSITE" id="PS00687">
    <property type="entry name" value="ALDEHYDE_DEHYDR_GLU"/>
    <property type="match status" value="1"/>
</dbReference>
<dbReference type="GO" id="GO:0016620">
    <property type="term" value="F:oxidoreductase activity, acting on the aldehyde or oxo group of donors, NAD or NADP as acceptor"/>
    <property type="evidence" value="ECO:0007669"/>
    <property type="project" value="InterPro"/>
</dbReference>
<dbReference type="CDD" id="cd07093">
    <property type="entry name" value="ALDH_F8_HMSADH"/>
    <property type="match status" value="1"/>
</dbReference>
<dbReference type="Gene3D" id="3.40.605.10">
    <property type="entry name" value="Aldehyde Dehydrogenase, Chain A, domain 1"/>
    <property type="match status" value="1"/>
</dbReference>
<dbReference type="AlphaFoldDB" id="A0AAW6T9K3"/>
<keyword evidence="2 5" id="KW-0560">Oxidoreductase</keyword>
<sequence length="503" mass="53603">MTATTTLSAITLRNFVGGRFVEADRAFEKRSPVDGALVAMVAEADRNTVDSAMRSARTALEGPWGRTGAGERAALLRRIADRIDARFDDLLAAEVSDTGKPLHLARGLDIARAAANFRAFADMMASAGIDSYLTEMPDGRRALNYALRKPVGIVGVIVPWNLPLLLLTWKVAPALACGNAVVVKPSEETPSSATVLAEIMAEAGVPEGVFNLVHGFGPDSAGEFITTHPDLDGITFTGESSTGSTIMRAAAPYVRPVSFELGGKNAALVFDDVDIDRAVDGLTRSIFTNTGQVCLCTERVYIQRPIFDEVVARLVDSAEALRLGRPEDEATTTGPLISTAHRQKVLSYLELARDEGARVVTGGGIPDLGSDLSGGAWIEPTLWTGLAHNARVMREEVFGPVAGLIPFDTEEEAIGLANDTKYGLAASVWTNDLERGHRVAGSMRVGISWVNNWFMRDLRSPFGGAGLSGIGREGGMHSLAFYTEPTNVCVTLSDATPSDGRQA</sequence>
<dbReference type="EC" id="1.2.1.85" evidence="7"/>
<dbReference type="FunFam" id="3.40.309.10:FF:000009">
    <property type="entry name" value="Aldehyde dehydrogenase A"/>
    <property type="match status" value="1"/>
</dbReference>
<dbReference type="Proteomes" id="UP001321506">
    <property type="component" value="Unassembled WGS sequence"/>
</dbReference>
<evidence type="ECO:0000313" key="7">
    <source>
        <dbReference type="EMBL" id="MDI2099034.1"/>
    </source>
</evidence>
<name>A0AAW6T9K3_9MICO</name>
<keyword evidence="3" id="KW-0520">NAD</keyword>
<feature type="domain" description="Aldehyde dehydrogenase" evidence="6">
    <location>
        <begin position="22"/>
        <end position="487"/>
    </location>
</feature>
<reference evidence="7 8" key="1">
    <citation type="submission" date="2023-04" db="EMBL/GenBank/DDBJ databases">
        <title>Klugiella caeni sp. nov. isolated from the sludge of biochemical tank.</title>
        <authorList>
            <person name="Geng K."/>
        </authorList>
    </citation>
    <scope>NUCLEOTIDE SEQUENCE [LARGE SCALE GENOMIC DNA]</scope>
    <source>
        <strain evidence="7 8">YN-L-19</strain>
    </source>
</reference>
<dbReference type="EMBL" id="JASATX010000003">
    <property type="protein sequence ID" value="MDI2099034.1"/>
    <property type="molecule type" value="Genomic_DNA"/>
</dbReference>
<protein>
    <submittedName>
        <fullName evidence="7">2-hydroxymuconic semialdehyde dehydrogenase</fullName>
        <ecNumber evidence="7">1.2.1.85</ecNumber>
    </submittedName>
</protein>
<dbReference type="FunFam" id="3.40.605.10:FF:000007">
    <property type="entry name" value="NAD/NADP-dependent betaine aldehyde dehydrogenase"/>
    <property type="match status" value="1"/>
</dbReference>
<dbReference type="RefSeq" id="WP_281488819.1">
    <property type="nucleotide sequence ID" value="NZ_JASATX010000003.1"/>
</dbReference>